<dbReference type="RefSeq" id="WP_079460691.1">
    <property type="nucleotide sequence ID" value="NZ_CVUX01000182.1"/>
</dbReference>
<dbReference type="Gene3D" id="1.10.10.690">
    <property type="entry name" value="YidB-like"/>
    <property type="match status" value="1"/>
</dbReference>
<dbReference type="AlphaFoldDB" id="A0A643IPZ5"/>
<proteinExistence type="predicted"/>
<dbReference type="InterPro" id="IPR027405">
    <property type="entry name" value="YidB-like"/>
</dbReference>
<accession>A0A643IPZ5</accession>
<organism evidence="1">
    <name type="scientific">Pseudomonas aeruginosa</name>
    <dbReference type="NCBI Taxonomy" id="287"/>
    <lineage>
        <taxon>Bacteria</taxon>
        <taxon>Pseudomonadati</taxon>
        <taxon>Pseudomonadota</taxon>
        <taxon>Gammaproteobacteria</taxon>
        <taxon>Pseudomonadales</taxon>
        <taxon>Pseudomonadaceae</taxon>
        <taxon>Pseudomonas</taxon>
    </lineage>
</organism>
<feature type="non-terminal residue" evidence="1">
    <location>
        <position position="1"/>
    </location>
</feature>
<dbReference type="Pfam" id="PF20159">
    <property type="entry name" value="YidB"/>
    <property type="match status" value="1"/>
</dbReference>
<reference evidence="1" key="1">
    <citation type="submission" date="2019-09" db="EMBL/GenBank/DDBJ databases">
        <title>Whole genome sequence analysis of bacterial isolates in patients.</title>
        <authorList>
            <person name="Jeong K.C."/>
        </authorList>
    </citation>
    <scope>NUCLEOTIDE SEQUENCE</scope>
    <source>
        <strain evidence="1">KCJ3K105</strain>
    </source>
</reference>
<evidence type="ECO:0000313" key="1">
    <source>
        <dbReference type="EMBL" id="KAB0758661.1"/>
    </source>
</evidence>
<dbReference type="EMBL" id="VZIV01000121">
    <property type="protein sequence ID" value="KAB0758661.1"/>
    <property type="molecule type" value="Genomic_DNA"/>
</dbReference>
<gene>
    <name evidence="1" type="ORF">F7O97_29925</name>
</gene>
<protein>
    <submittedName>
        <fullName evidence="1">DUF937 domain-containing protein</fullName>
    </submittedName>
</protein>
<sequence>SVSAADISRVFGDGQLQQLADSAGVSQGEAAEHLSSLLPELVNKLTPDGQAPQGDLDIGSLLARFS</sequence>
<dbReference type="InterPro" id="IPR045372">
    <property type="entry name" value="YidB"/>
</dbReference>
<dbReference type="SUPFAM" id="SSF140804">
    <property type="entry name" value="YidB-like"/>
    <property type="match status" value="1"/>
</dbReference>
<name>A0A643IPZ5_PSEAI</name>
<comment type="caution">
    <text evidence="1">The sequence shown here is derived from an EMBL/GenBank/DDBJ whole genome shotgun (WGS) entry which is preliminary data.</text>
</comment>